<reference evidence="2" key="1">
    <citation type="journal article" date="2023" name="Front. Plant Sci.">
        <title>Chromosomal-level genome assembly of Melastoma candidum provides insights into trichome evolution.</title>
        <authorList>
            <person name="Zhong Y."/>
            <person name="Wu W."/>
            <person name="Sun C."/>
            <person name="Zou P."/>
            <person name="Liu Y."/>
            <person name="Dai S."/>
            <person name="Zhou R."/>
        </authorList>
    </citation>
    <scope>NUCLEOTIDE SEQUENCE [LARGE SCALE GENOMIC DNA]</scope>
</reference>
<accession>A0ACB9RQQ4</accession>
<organism evidence="1 2">
    <name type="scientific">Melastoma candidum</name>
    <dbReference type="NCBI Taxonomy" id="119954"/>
    <lineage>
        <taxon>Eukaryota</taxon>
        <taxon>Viridiplantae</taxon>
        <taxon>Streptophyta</taxon>
        <taxon>Embryophyta</taxon>
        <taxon>Tracheophyta</taxon>
        <taxon>Spermatophyta</taxon>
        <taxon>Magnoliopsida</taxon>
        <taxon>eudicotyledons</taxon>
        <taxon>Gunneridae</taxon>
        <taxon>Pentapetalae</taxon>
        <taxon>rosids</taxon>
        <taxon>malvids</taxon>
        <taxon>Myrtales</taxon>
        <taxon>Melastomataceae</taxon>
        <taxon>Melastomatoideae</taxon>
        <taxon>Melastomateae</taxon>
        <taxon>Melastoma</taxon>
    </lineage>
</organism>
<protein>
    <submittedName>
        <fullName evidence="1">Uncharacterized protein</fullName>
    </submittedName>
</protein>
<evidence type="ECO:0000313" key="1">
    <source>
        <dbReference type="EMBL" id="KAI4381496.1"/>
    </source>
</evidence>
<dbReference type="EMBL" id="CM042882">
    <property type="protein sequence ID" value="KAI4381496.1"/>
    <property type="molecule type" value="Genomic_DNA"/>
</dbReference>
<proteinExistence type="predicted"/>
<evidence type="ECO:0000313" key="2">
    <source>
        <dbReference type="Proteomes" id="UP001057402"/>
    </source>
</evidence>
<sequence length="458" mass="51399">MRRDGIRNIAIVAHVDHGKTTLVDSMLRQANVSLHPLLTCCSFFFLRVLDDQYADCDVGWMCSCYEVDSVEGPMPQTRFLLKKALEFGHAVVVVVNKLDRPSTRPDYVINWTFELFIELNASDEQRWCFANACLNIEFEEHKGRIAIGRLHAGFLKKGMDVKVCTSEESCRYARISELFVYEKFRRSSVETVEAGDICAVCGINDIQIGETIADKTSERHCLPLSRNLRDRLYGELQRNLAMKVEDGESADTCIVSGRGTLHITILIENMRRGGYEFMVGPSRVISKRVNDELLEPYETAMVDVPEEHMGAVVELLGRRCGQMFDMQGVGSEGTTLLRYKIPTRGLLGLRNAMLTASRGTAILHTIFYSYGPWTGDISTRDQGSLVAFEEGTSTSYALSSSQERGQMFIGPGVDAYKGQIVGIHQRPRDLSLNVCKEKAATNVCSNNEQTSELFRTRH</sequence>
<dbReference type="Proteomes" id="UP001057402">
    <property type="component" value="Chromosome 3"/>
</dbReference>
<keyword evidence="2" id="KW-1185">Reference proteome</keyword>
<name>A0ACB9RQQ4_9MYRT</name>
<gene>
    <name evidence="1" type="ORF">MLD38_007563</name>
</gene>
<comment type="caution">
    <text evidence="1">The sequence shown here is derived from an EMBL/GenBank/DDBJ whole genome shotgun (WGS) entry which is preliminary data.</text>
</comment>